<feature type="signal peptide" evidence="5">
    <location>
        <begin position="1"/>
        <end position="24"/>
    </location>
</feature>
<keyword evidence="4 5" id="KW-0732">Signal</keyword>
<name>A0AA36Y666_9FIRM</name>
<dbReference type="RefSeq" id="WP_009532333.1">
    <property type="nucleotide sequence ID" value="NZ_JH590861.1"/>
</dbReference>
<gene>
    <name evidence="7" type="ORF">HMPREF9623_00500</name>
</gene>
<dbReference type="PANTHER" id="PTHR30532">
    <property type="entry name" value="IRON III DICITRATE-BINDING PERIPLASMIC PROTEIN"/>
    <property type="match status" value="1"/>
</dbReference>
<evidence type="ECO:0000256" key="2">
    <source>
        <dbReference type="ARBA" id="ARBA00008814"/>
    </source>
</evidence>
<evidence type="ECO:0000256" key="4">
    <source>
        <dbReference type="ARBA" id="ARBA00022729"/>
    </source>
</evidence>
<keyword evidence="8" id="KW-1185">Reference proteome</keyword>
<evidence type="ECO:0000256" key="5">
    <source>
        <dbReference type="SAM" id="SignalP"/>
    </source>
</evidence>
<keyword evidence="3" id="KW-0813">Transport</keyword>
<dbReference type="GeneID" id="86940277"/>
<reference evidence="7 8" key="1">
    <citation type="submission" date="2011-10" db="EMBL/GenBank/DDBJ databases">
        <title>The Genome Sequence of Lachnospiraceae bacterium ACC2.</title>
        <authorList>
            <consortium name="The Broad Institute Genome Sequencing Platform"/>
            <person name="Earl A."/>
            <person name="Ward D."/>
            <person name="Feldgarden M."/>
            <person name="Gevers D."/>
            <person name="Sizova M."/>
            <person name="Hazen A."/>
            <person name="Epstein S."/>
            <person name="Young S.K."/>
            <person name="Zeng Q."/>
            <person name="Gargeya S."/>
            <person name="Fitzgerald M."/>
            <person name="Haas B."/>
            <person name="Abouelleil A."/>
            <person name="Alvarado L."/>
            <person name="Arachchi H.M."/>
            <person name="Berlin A."/>
            <person name="Brown A."/>
            <person name="Chapman S.B."/>
            <person name="Chen Z."/>
            <person name="Dunbar C."/>
            <person name="Freedman E."/>
            <person name="Gearin G."/>
            <person name="Goldberg J."/>
            <person name="Griggs A."/>
            <person name="Gujja S."/>
            <person name="Heiman D."/>
            <person name="Howarth C."/>
            <person name="Larson L."/>
            <person name="Lui A."/>
            <person name="MacDonald P.J.P."/>
            <person name="Montmayeur A."/>
            <person name="Murphy C."/>
            <person name="Neiman D."/>
            <person name="Pearson M."/>
            <person name="Priest M."/>
            <person name="Roberts A."/>
            <person name="Saif S."/>
            <person name="Shea T."/>
            <person name="Shenoy N."/>
            <person name="Sisk P."/>
            <person name="Stolte C."/>
            <person name="Sykes S."/>
            <person name="Wortman J."/>
            <person name="Nusbaum C."/>
            <person name="Birren B."/>
        </authorList>
    </citation>
    <scope>NUCLEOTIDE SEQUENCE [LARGE SCALE GENOMIC DNA]</scope>
    <source>
        <strain evidence="7 8">ACC2</strain>
    </source>
</reference>
<dbReference type="Gene3D" id="3.40.50.1980">
    <property type="entry name" value="Nitrogenase molybdenum iron protein domain"/>
    <property type="match status" value="2"/>
</dbReference>
<comment type="similarity">
    <text evidence="2">Belongs to the bacterial solute-binding protein 8 family.</text>
</comment>
<dbReference type="InterPro" id="IPR002491">
    <property type="entry name" value="ABC_transptr_periplasmic_BD"/>
</dbReference>
<feature type="domain" description="Fe/B12 periplasmic-binding" evidence="6">
    <location>
        <begin position="57"/>
        <end position="313"/>
    </location>
</feature>
<evidence type="ECO:0000256" key="3">
    <source>
        <dbReference type="ARBA" id="ARBA00022448"/>
    </source>
</evidence>
<evidence type="ECO:0000313" key="7">
    <source>
        <dbReference type="EMBL" id="EHO17646.1"/>
    </source>
</evidence>
<dbReference type="AlphaFoldDB" id="A0AA36Y666"/>
<comment type="subcellular location">
    <subcellularLocation>
        <location evidence="1">Cell envelope</location>
    </subcellularLocation>
</comment>
<dbReference type="GO" id="GO:1901678">
    <property type="term" value="P:iron coordination entity transport"/>
    <property type="evidence" value="ECO:0007669"/>
    <property type="project" value="UniProtKB-ARBA"/>
</dbReference>
<dbReference type="PROSITE" id="PS50983">
    <property type="entry name" value="FE_B12_PBP"/>
    <property type="match status" value="1"/>
</dbReference>
<accession>A0AA36Y666</accession>
<dbReference type="PANTHER" id="PTHR30532:SF1">
    <property type="entry name" value="IRON(3+)-HYDROXAMATE-BINDING PROTEIN FHUD"/>
    <property type="match status" value="1"/>
</dbReference>
<feature type="chain" id="PRO_5041393896" description="Fe/B12 periplasmic-binding domain-containing protein" evidence="5">
    <location>
        <begin position="25"/>
        <end position="316"/>
    </location>
</feature>
<organism evidence="7 8">
    <name type="scientific">Stomatobaculum longum</name>
    <dbReference type="NCBI Taxonomy" id="796942"/>
    <lineage>
        <taxon>Bacteria</taxon>
        <taxon>Bacillati</taxon>
        <taxon>Bacillota</taxon>
        <taxon>Clostridia</taxon>
        <taxon>Lachnospirales</taxon>
        <taxon>Lachnospiraceae</taxon>
        <taxon>Stomatobaculum</taxon>
    </lineage>
</organism>
<dbReference type="SUPFAM" id="SSF53807">
    <property type="entry name" value="Helical backbone' metal receptor"/>
    <property type="match status" value="1"/>
</dbReference>
<comment type="caution">
    <text evidence="7">The sequence shown here is derived from an EMBL/GenBank/DDBJ whole genome shotgun (WGS) entry which is preliminary data.</text>
</comment>
<dbReference type="Pfam" id="PF01497">
    <property type="entry name" value="Peripla_BP_2"/>
    <property type="match status" value="1"/>
</dbReference>
<dbReference type="Proteomes" id="UP000018466">
    <property type="component" value="Unassembled WGS sequence"/>
</dbReference>
<protein>
    <recommendedName>
        <fullName evidence="6">Fe/B12 periplasmic-binding domain-containing protein</fullName>
    </recommendedName>
</protein>
<dbReference type="EMBL" id="AGEL01000004">
    <property type="protein sequence ID" value="EHO17646.1"/>
    <property type="molecule type" value="Genomic_DNA"/>
</dbReference>
<proteinExistence type="inferred from homology"/>
<evidence type="ECO:0000259" key="6">
    <source>
        <dbReference type="PROSITE" id="PS50983"/>
    </source>
</evidence>
<dbReference type="GO" id="GO:0030288">
    <property type="term" value="C:outer membrane-bounded periplasmic space"/>
    <property type="evidence" value="ECO:0007669"/>
    <property type="project" value="TreeGrafter"/>
</dbReference>
<sequence length="316" mass="33649">MMKKKKNWLHLALCLLFGILFCVACGGKQQTETTTAAKAESSSQAAAAEEGLSADSRVVALSRSVGEMWLLAGGNLVGATDDAMDLEGISKACTSVGKLSAPSAEAILALHPALVLTAPDIPAQREVRKTLEAAGVRCQAVDINNFADYASVMQSFTAETGRADLYEKNVTAVQQKIDSVKAALPSEIKGKTFLVIRASAVKTKVLKSDHFTVAMLEDLGLTNAAPESLLDQLSMEGITEANPDYLFVIFQGEPKEAEAVYQELIGGQPAYDQLKAVKDGHTAVLPKDLFQYKPNARWGEAYAKLAELLGGTAAKQ</sequence>
<evidence type="ECO:0000313" key="8">
    <source>
        <dbReference type="Proteomes" id="UP000018466"/>
    </source>
</evidence>
<dbReference type="InterPro" id="IPR051313">
    <property type="entry name" value="Bact_iron-sidero_bind"/>
</dbReference>
<evidence type="ECO:0000256" key="1">
    <source>
        <dbReference type="ARBA" id="ARBA00004196"/>
    </source>
</evidence>